<dbReference type="InterPro" id="IPR036909">
    <property type="entry name" value="Cyt_c-like_dom_sf"/>
</dbReference>
<evidence type="ECO:0000256" key="4">
    <source>
        <dbReference type="PROSITE-ProRule" id="PRU00433"/>
    </source>
</evidence>
<dbReference type="SUPFAM" id="SSF46626">
    <property type="entry name" value="Cytochrome c"/>
    <property type="match status" value="1"/>
</dbReference>
<comment type="caution">
    <text evidence="7">The sequence shown here is derived from an EMBL/GenBank/DDBJ whole genome shotgun (WGS) entry which is preliminary data.</text>
</comment>
<evidence type="ECO:0000313" key="7">
    <source>
        <dbReference type="EMBL" id="MBB6509845.1"/>
    </source>
</evidence>
<organism evidence="7 8">
    <name type="scientific">Rhizobium soli</name>
    <dbReference type="NCBI Taxonomy" id="424798"/>
    <lineage>
        <taxon>Bacteria</taxon>
        <taxon>Pseudomonadati</taxon>
        <taxon>Pseudomonadota</taxon>
        <taxon>Alphaproteobacteria</taxon>
        <taxon>Hyphomicrobiales</taxon>
        <taxon>Rhizobiaceae</taxon>
        <taxon>Rhizobium/Agrobacterium group</taxon>
        <taxon>Rhizobium</taxon>
    </lineage>
</organism>
<evidence type="ECO:0000259" key="6">
    <source>
        <dbReference type="PROSITE" id="PS51007"/>
    </source>
</evidence>
<dbReference type="GO" id="GO:0046872">
    <property type="term" value="F:metal ion binding"/>
    <property type="evidence" value="ECO:0007669"/>
    <property type="project" value="UniProtKB-KW"/>
</dbReference>
<dbReference type="InterPro" id="IPR051395">
    <property type="entry name" value="Cytochrome_c_Peroxidase/MauG"/>
</dbReference>
<keyword evidence="8" id="KW-1185">Reference proteome</keyword>
<dbReference type="Gene3D" id="1.10.760.10">
    <property type="entry name" value="Cytochrome c-like domain"/>
    <property type="match status" value="1"/>
</dbReference>
<dbReference type="InterPro" id="IPR009056">
    <property type="entry name" value="Cyt_c-like_dom"/>
</dbReference>
<dbReference type="Pfam" id="PF21419">
    <property type="entry name" value="RoxA-like_Cyt-c"/>
    <property type="match status" value="1"/>
</dbReference>
<proteinExistence type="predicted"/>
<feature type="region of interest" description="Disordered" evidence="5">
    <location>
        <begin position="1"/>
        <end position="24"/>
    </location>
</feature>
<dbReference type="RefSeq" id="WP_246454041.1">
    <property type="nucleotide sequence ID" value="NZ_JACHBU010000006.1"/>
</dbReference>
<keyword evidence="3 4" id="KW-0408">Iron</keyword>
<name>A0A7X0JLI7_9HYPH</name>
<dbReference type="PANTHER" id="PTHR30600">
    <property type="entry name" value="CYTOCHROME C PEROXIDASE-RELATED"/>
    <property type="match status" value="1"/>
</dbReference>
<dbReference type="GO" id="GO:0020037">
    <property type="term" value="F:heme binding"/>
    <property type="evidence" value="ECO:0007669"/>
    <property type="project" value="InterPro"/>
</dbReference>
<dbReference type="PROSITE" id="PS51007">
    <property type="entry name" value="CYTC"/>
    <property type="match status" value="1"/>
</dbReference>
<evidence type="ECO:0000313" key="8">
    <source>
        <dbReference type="Proteomes" id="UP000585437"/>
    </source>
</evidence>
<evidence type="ECO:0000256" key="5">
    <source>
        <dbReference type="SAM" id="MobiDB-lite"/>
    </source>
</evidence>
<dbReference type="EMBL" id="JACHBU010000006">
    <property type="protein sequence ID" value="MBB6509845.1"/>
    <property type="molecule type" value="Genomic_DNA"/>
</dbReference>
<protein>
    <recommendedName>
        <fullName evidence="6">Cytochrome c domain-containing protein</fullName>
    </recommendedName>
</protein>
<dbReference type="PANTHER" id="PTHR30600:SF9">
    <property type="entry name" value="BLR7738 PROTEIN"/>
    <property type="match status" value="1"/>
</dbReference>
<keyword evidence="2 4" id="KW-0479">Metal-binding</keyword>
<evidence type="ECO:0000256" key="1">
    <source>
        <dbReference type="ARBA" id="ARBA00022617"/>
    </source>
</evidence>
<evidence type="ECO:0000256" key="3">
    <source>
        <dbReference type="ARBA" id="ARBA00023004"/>
    </source>
</evidence>
<dbReference type="GO" id="GO:0009055">
    <property type="term" value="F:electron transfer activity"/>
    <property type="evidence" value="ECO:0007669"/>
    <property type="project" value="InterPro"/>
</dbReference>
<reference evidence="7 8" key="1">
    <citation type="submission" date="2020-08" db="EMBL/GenBank/DDBJ databases">
        <title>The Agave Microbiome: Exploring the role of microbial communities in plant adaptations to desert environments.</title>
        <authorList>
            <person name="Partida-Martinez L.P."/>
        </authorList>
    </citation>
    <scope>NUCLEOTIDE SEQUENCE [LARGE SCALE GENOMIC DNA]</scope>
    <source>
        <strain evidence="7 8">AS3.12</strain>
    </source>
</reference>
<dbReference type="GO" id="GO:0004130">
    <property type="term" value="F:cytochrome-c peroxidase activity"/>
    <property type="evidence" value="ECO:0007669"/>
    <property type="project" value="TreeGrafter"/>
</dbReference>
<dbReference type="AlphaFoldDB" id="A0A7X0JLI7"/>
<sequence length="198" mass="21810">MIAFTSVQRPPPSPFKSSRETDDPLRVDASAVDAGQGVYQAQCAVCHDTNGARYRSPIPIVELGTDRHRVDMWSPVAKSRYADYETGYRWGFTHFQKAEGYVAVDMAGLWLRGPYLHNGSVPTLADLLKSPEQRPKQFYRGSDLVDTVNGGFVSAEQPETGGFLYDTSLPGNGNGGHLWGTDLPQAEKDNLLAYLKTL</sequence>
<keyword evidence="1 4" id="KW-0349">Heme</keyword>
<evidence type="ECO:0000256" key="2">
    <source>
        <dbReference type="ARBA" id="ARBA00022723"/>
    </source>
</evidence>
<accession>A0A7X0JLI7</accession>
<dbReference type="Proteomes" id="UP000585437">
    <property type="component" value="Unassembled WGS sequence"/>
</dbReference>
<feature type="domain" description="Cytochrome c" evidence="6">
    <location>
        <begin position="30"/>
        <end position="198"/>
    </location>
</feature>
<gene>
    <name evidence="7" type="ORF">F4695_003229</name>
</gene>